<evidence type="ECO:0008006" key="3">
    <source>
        <dbReference type="Google" id="ProtNLM"/>
    </source>
</evidence>
<dbReference type="RefSeq" id="WP_126507885.1">
    <property type="nucleotide sequence ID" value="NZ_RXNV01000017.1"/>
</dbReference>
<dbReference type="InterPro" id="IPR029058">
    <property type="entry name" value="AB_hydrolase_fold"/>
</dbReference>
<dbReference type="OrthoDB" id="8950502at2"/>
<reference evidence="1 2" key="1">
    <citation type="submission" date="2018-12" db="EMBL/GenBank/DDBJ databases">
        <authorList>
            <person name="Yu L."/>
        </authorList>
    </citation>
    <scope>NUCLEOTIDE SEQUENCE [LARGE SCALE GENOMIC DNA]</scope>
    <source>
        <strain evidence="1 2">HAW-EB5</strain>
    </source>
</reference>
<dbReference type="EMBL" id="RXNV01000017">
    <property type="protein sequence ID" value="RTR27189.1"/>
    <property type="molecule type" value="Genomic_DNA"/>
</dbReference>
<dbReference type="PANTHER" id="PTHR31497">
    <property type="entry name" value="AUTOCRINE PROLIFERATION REPRESSOR PROTEIN A"/>
    <property type="match status" value="1"/>
</dbReference>
<dbReference type="PANTHER" id="PTHR31497:SF0">
    <property type="entry name" value="AUTOCRINE PROLIFERATION REPRESSOR PROTEIN A"/>
    <property type="match status" value="1"/>
</dbReference>
<dbReference type="SUPFAM" id="SSF53474">
    <property type="entry name" value="alpha/beta-Hydrolases"/>
    <property type="match status" value="1"/>
</dbReference>
<dbReference type="InterPro" id="IPR009199">
    <property type="entry name" value="PhoPQ-act_pathogen-rel_PqaA"/>
</dbReference>
<gene>
    <name evidence="1" type="ORF">EKG39_20570</name>
</gene>
<sequence>MKKALFTIIIFVTCIALTLFLARGAIKDYLSYRFIGPASYFDLDEIKDQSTLDVEVKQDKVVDSQSRPGEKVRVIKLSFTSQNWHGSFWRHPATIYVPANYQGEGNVGIIATNRAFKGQNETGSTSQGKENNSAESNAVPEHLRHLFDRQKIPDTELNTEAEYAEGTAIDLKLPIMIFPNPPTLIFDKDESNLMGYGLQMAIKTFDLSWVGYVPIATSYLKAITLLESIEGIEAKKAVIMGCSKRGFASSIALGAGDERLAGVMATCYYGGNVLYDIMRKFESFGTGVGGPAVERDGPAFQPADKLLAKMNGPAGNLVTMAFDPYLWRKKINTPYFVALGTNDEFFGLGAPNGMMSELKGDKAFLYIDNLRHSWVSKKHLHSWRTWLAHVFYDRKLPTVEVKSEESESAINVVANVSSSNTLKQVRLYYSVNSSLDWREAKWQVKSMEMVDGQFQADLDRVVGKNIAYYVEVEDFHDKGGIGYLSSLVTIERAK</sequence>
<evidence type="ECO:0000313" key="1">
    <source>
        <dbReference type="EMBL" id="RTR27189.1"/>
    </source>
</evidence>
<organism evidence="1 2">
    <name type="scientific">Shewanella atlantica</name>
    <dbReference type="NCBI Taxonomy" id="271099"/>
    <lineage>
        <taxon>Bacteria</taxon>
        <taxon>Pseudomonadati</taxon>
        <taxon>Pseudomonadota</taxon>
        <taxon>Gammaproteobacteria</taxon>
        <taxon>Alteromonadales</taxon>
        <taxon>Shewanellaceae</taxon>
        <taxon>Shewanella</taxon>
    </lineage>
</organism>
<protein>
    <recommendedName>
        <fullName evidence="3">PhoPQ-activated pathogenicity-like protein PqaA type</fullName>
    </recommendedName>
</protein>
<dbReference type="Pfam" id="PF10142">
    <property type="entry name" value="PhoPQ_related"/>
    <property type="match status" value="1"/>
</dbReference>
<dbReference type="AlphaFoldDB" id="A0A3S0I4F8"/>
<proteinExistence type="predicted"/>
<keyword evidence="2" id="KW-1185">Reference proteome</keyword>
<dbReference type="Gene3D" id="3.40.50.1820">
    <property type="entry name" value="alpha/beta hydrolase"/>
    <property type="match status" value="1"/>
</dbReference>
<dbReference type="Proteomes" id="UP000282060">
    <property type="component" value="Unassembled WGS sequence"/>
</dbReference>
<accession>A0A3S0I4F8</accession>
<comment type="caution">
    <text evidence="1">The sequence shown here is derived from an EMBL/GenBank/DDBJ whole genome shotgun (WGS) entry which is preliminary data.</text>
</comment>
<name>A0A3S0I4F8_9GAMM</name>
<evidence type="ECO:0000313" key="2">
    <source>
        <dbReference type="Proteomes" id="UP000282060"/>
    </source>
</evidence>